<dbReference type="SMART" id="SM00710">
    <property type="entry name" value="PbH1"/>
    <property type="match status" value="15"/>
</dbReference>
<feature type="domain" description="Fibronectin type-III" evidence="2">
    <location>
        <begin position="1039"/>
        <end position="1123"/>
    </location>
</feature>
<dbReference type="NCBIfam" id="TIGR04183">
    <property type="entry name" value="Por_Secre_tail"/>
    <property type="match status" value="1"/>
</dbReference>
<evidence type="ECO:0000259" key="2">
    <source>
        <dbReference type="PROSITE" id="PS50853"/>
    </source>
</evidence>
<dbReference type="Pfam" id="PF18962">
    <property type="entry name" value="Por_Secre_tail"/>
    <property type="match status" value="1"/>
</dbReference>
<keyword evidence="1" id="KW-0732">Signal</keyword>
<name>A0ABX8H374_9BACT</name>
<feature type="domain" description="Fibronectin type-III" evidence="2">
    <location>
        <begin position="946"/>
        <end position="1034"/>
    </location>
</feature>
<accession>A0ABX8H374</accession>
<organism evidence="3 4">
    <name type="scientific">Flammeovirga kamogawensis</name>
    <dbReference type="NCBI Taxonomy" id="373891"/>
    <lineage>
        <taxon>Bacteria</taxon>
        <taxon>Pseudomonadati</taxon>
        <taxon>Bacteroidota</taxon>
        <taxon>Cytophagia</taxon>
        <taxon>Cytophagales</taxon>
        <taxon>Flammeovirgaceae</taxon>
        <taxon>Flammeovirga</taxon>
    </lineage>
</organism>
<feature type="chain" id="PRO_5047467362" evidence="1">
    <location>
        <begin position="21"/>
        <end position="1711"/>
    </location>
</feature>
<dbReference type="InterPro" id="IPR012334">
    <property type="entry name" value="Pectin_lyas_fold"/>
</dbReference>
<dbReference type="RefSeq" id="WP_144075881.1">
    <property type="nucleotide sequence ID" value="NZ_CP076129.1"/>
</dbReference>
<dbReference type="SUPFAM" id="SSF51126">
    <property type="entry name" value="Pectin lyase-like"/>
    <property type="match status" value="3"/>
</dbReference>
<dbReference type="Gene3D" id="2.60.40.10">
    <property type="entry name" value="Immunoglobulins"/>
    <property type="match status" value="3"/>
</dbReference>
<dbReference type="InterPro" id="IPR011050">
    <property type="entry name" value="Pectin_lyase_fold/virulence"/>
</dbReference>
<dbReference type="Proteomes" id="UP000682802">
    <property type="component" value="Chromosome 2"/>
</dbReference>
<dbReference type="InterPro" id="IPR003961">
    <property type="entry name" value="FN3_dom"/>
</dbReference>
<dbReference type="PANTHER" id="PTHR11319">
    <property type="entry name" value="G PROTEIN-COUPLED RECEPTOR-RELATED"/>
    <property type="match status" value="1"/>
</dbReference>
<reference evidence="3 4" key="1">
    <citation type="submission" date="2021-05" db="EMBL/GenBank/DDBJ databases">
        <title>Comparative genomic studies on the polysaccharide-degrading batcterial strains of the Flammeovirga genus.</title>
        <authorList>
            <person name="Zewei F."/>
            <person name="Zheng Z."/>
            <person name="Yu L."/>
            <person name="Ruyue G."/>
            <person name="Yanhong M."/>
            <person name="Yuanyuan C."/>
            <person name="Jingyan G."/>
            <person name="Wenjun H."/>
        </authorList>
    </citation>
    <scope>NUCLEOTIDE SEQUENCE [LARGE SCALE GENOMIC DNA]</scope>
    <source>
        <strain evidence="3 4">YS10</strain>
    </source>
</reference>
<feature type="domain" description="Fibronectin type-III" evidence="2">
    <location>
        <begin position="449"/>
        <end position="534"/>
    </location>
</feature>
<dbReference type="InterPro" id="IPR006626">
    <property type="entry name" value="PbH1"/>
</dbReference>
<dbReference type="PROSITE" id="PS50853">
    <property type="entry name" value="FN3"/>
    <property type="match status" value="3"/>
</dbReference>
<gene>
    <name evidence="3" type="ORF">KM029_21570</name>
</gene>
<dbReference type="SUPFAM" id="SSF49265">
    <property type="entry name" value="Fibronectin type III"/>
    <property type="match status" value="2"/>
</dbReference>
<dbReference type="Pfam" id="PF00041">
    <property type="entry name" value="fn3"/>
    <property type="match status" value="2"/>
</dbReference>
<dbReference type="PANTHER" id="PTHR11319:SF35">
    <property type="entry name" value="OUTER MEMBRANE PROTEIN PMPC-RELATED"/>
    <property type="match status" value="1"/>
</dbReference>
<keyword evidence="4" id="KW-1185">Reference proteome</keyword>
<dbReference type="EMBL" id="CP076129">
    <property type="protein sequence ID" value="QWG10275.1"/>
    <property type="molecule type" value="Genomic_DNA"/>
</dbReference>
<feature type="signal peptide" evidence="1">
    <location>
        <begin position="1"/>
        <end position="20"/>
    </location>
</feature>
<evidence type="ECO:0000256" key="1">
    <source>
        <dbReference type="SAM" id="SignalP"/>
    </source>
</evidence>
<dbReference type="Gene3D" id="2.160.20.10">
    <property type="entry name" value="Single-stranded right-handed beta-helix, Pectin lyase-like"/>
    <property type="match status" value="3"/>
</dbReference>
<evidence type="ECO:0000313" key="4">
    <source>
        <dbReference type="Proteomes" id="UP000682802"/>
    </source>
</evidence>
<dbReference type="InterPro" id="IPR026444">
    <property type="entry name" value="Secre_tail"/>
</dbReference>
<protein>
    <submittedName>
        <fullName evidence="3">Fibronectin type III domain-containing protein</fullName>
    </submittedName>
</protein>
<dbReference type="InterPro" id="IPR036116">
    <property type="entry name" value="FN3_sf"/>
</dbReference>
<sequence length="1711" mass="182374">MNNKSILLYLFLVVSQFSYAKDIYVSADGDNSHGGTSLALDAVADLYTAFTLASNGDVIIVDGTAGVIAHPTEFAMNKYLTVRGQNNAIIDADGNRKIFNYTPKDVDAYLTVENISFINGNGYYDTDYQRGGGFFVNTTGTLTLKDCVFEGHSTTKHGGVFSIQQGNVLFESCVFNNNNLAGNFNGGVIYSETDLAVDITITECLFTENTVQGNGGVVSLLFKDHATDTYLKNFKVTNSTFYNNSSLKSGGVVNDISTGEGTIEFENVTISGNKTDGNAGNSGGLMLNSATSTYLIENSIIYGNKTFSNGEAISDLSMNDAAKITIKSTIFGAIVKNDITFLEDDSNANTSLDEQTVYGSIATATNENIPTLTLTYDAANGVFSFASDALPINFADATLLTGSDDHSFLSDQLGNVRREVNNAIDAGAYQLDGEATVEEVLADVIAPTDPSNLVFSNIETTSFDVAWDAATDDIMFSHYEVQLNDATPITTTELTISFSGLTISTSYTVKIKAIDYNGNESNVVTVDQVTANKVIYVKAGDDTGNDGLSADAPYATLLKAYNNAIDGDTIEIDGTIVYDTSIGITKNLTIRGVNTATLDAQNTLKFFNFTKSETDSYLEIENISFINGNGEYNGSTAQMGGAILMNSPGKVTITECIFDSNTSEKNGGVLAIQDGEVEINASLFKNNSAGGVSISGGVIHLLSTTNDVVLKVNQTAFLNNTSATHGGVLNVQTNSANGFRFDASFTNSTFYENQTSSAGGVIFLGNTGDGTLSLTNVTMVNNRTLANEGNCGGIRSINEDAVVTINNSIVYNNLANYNDADGSGSISDISTNDYPNFTINHSIVSAIVASNTINGSNTLNGTVNGSDAPELTLNAINADNVVTFDSDAIAANHGLASYLSAYPTHETYLVDQLDNVRIVEDDKIDCGAYQVDATSNIALVLEDNQAPTDVATITFDEVTYNSIDVSWTASTDNIEVTSYKIQLDGGSQIEVFETNYKFESLAAETAYEVSVTAVDIAGNTSNVVSETTTTLEEPATPIVPTNVLVKEVSQTEAIVTWDDPADDGLSFEVRIDGTTYETSEFSYVLEGLTAATDYDVFVLSKNYVGDKSSENSTSFSTLSVTDTVTIYINTAGDDTNSGLNSVNAVATLKKAVELTSDNDKIIIDGTITHTEAVTINESLEIIGQNDAVLDGGDAIKFISYLDKTDGSYLTLENISFKNGNGTTDGATAQLGGAMLINTVGTLTIDNCIFENNKTAKGGGALAVQSGTVNIMSSSFIGNETTSGTNGGVFLVNSNGGDCDINIYQSLMKDNVSDNHGGVMIIEGSNNSSNVFIQNSTLYNNGTTNAGGAIFGTGSTVSNLTFENSTITNNYTLNTIGNGGGIRVVNLSLDVLINNTILYENESNYGTVNELMSDLSLKLNVIGVVNSSIVGTVVESVNNAMFTDDGITQNGTVSGAVASDVPSLSLLAIDENGVVGFANDALPVAFANVDLYTKEEGSGNVLDQLNNLRTANSGKIDCGAYQLDGTALVDDSGSNLPVELIRFDANVMDRIVQLTWVTASEVNNDYFEIQSSIDRQQWTTIGTQNGAGNSDVTNTYNFKDDNATLNVESYYRLIQYDFDGDYSITTPIRVLVKSDDIFYRAYPNPAQNKVNVISSNTIKRIRILDRLGREVLQKNVDEKTITLDISKLNKGIYILNIEHANGKYSQLKLVRD</sequence>
<proteinExistence type="predicted"/>
<evidence type="ECO:0000313" key="3">
    <source>
        <dbReference type="EMBL" id="QWG10275.1"/>
    </source>
</evidence>
<dbReference type="SMART" id="SM00060">
    <property type="entry name" value="FN3"/>
    <property type="match status" value="3"/>
</dbReference>
<dbReference type="CDD" id="cd00063">
    <property type="entry name" value="FN3"/>
    <property type="match status" value="3"/>
</dbReference>
<dbReference type="InterPro" id="IPR013783">
    <property type="entry name" value="Ig-like_fold"/>
</dbReference>